<protein>
    <submittedName>
        <fullName evidence="2">Uncharacterized protein</fullName>
    </submittedName>
</protein>
<organism evidence="2 3">
    <name type="scientific">Aureobasidium pullulans</name>
    <name type="common">Black yeast</name>
    <name type="synonym">Pullularia pullulans</name>
    <dbReference type="NCBI Taxonomy" id="5580"/>
    <lineage>
        <taxon>Eukaryota</taxon>
        <taxon>Fungi</taxon>
        <taxon>Dikarya</taxon>
        <taxon>Ascomycota</taxon>
        <taxon>Pezizomycotina</taxon>
        <taxon>Dothideomycetes</taxon>
        <taxon>Dothideomycetidae</taxon>
        <taxon>Dothideales</taxon>
        <taxon>Saccotheciaceae</taxon>
        <taxon>Aureobasidium</taxon>
    </lineage>
</organism>
<sequence>MSEEIAEKNESEEEVSENDRSEEEVDEDDDVENVSEPDATEVDVLDTEATSDQEAHHFGVKNPILINFQGYTLTMDLLSTIKAKAINKEDKVRRLSSNRPSEWNHGGDKEGSVEFSESGGTDTIVGSWLAKSFRLHPDSADIVKDIVGLSPAPCKISKVRKI</sequence>
<dbReference type="Proteomes" id="UP000310421">
    <property type="component" value="Unassembled WGS sequence"/>
</dbReference>
<feature type="region of interest" description="Disordered" evidence="1">
    <location>
        <begin position="97"/>
        <end position="117"/>
    </location>
</feature>
<feature type="region of interest" description="Disordered" evidence="1">
    <location>
        <begin position="1"/>
        <end position="54"/>
    </location>
</feature>
<name>A0A4S8Z5Z4_AURPU</name>
<evidence type="ECO:0000313" key="2">
    <source>
        <dbReference type="EMBL" id="THW62892.1"/>
    </source>
</evidence>
<dbReference type="EMBL" id="QZAN01000033">
    <property type="protein sequence ID" value="THW62892.1"/>
    <property type="molecule type" value="Genomic_DNA"/>
</dbReference>
<evidence type="ECO:0000313" key="3">
    <source>
        <dbReference type="Proteomes" id="UP000310421"/>
    </source>
</evidence>
<evidence type="ECO:0000256" key="1">
    <source>
        <dbReference type="SAM" id="MobiDB-lite"/>
    </source>
</evidence>
<reference evidence="2 3" key="1">
    <citation type="submission" date="2018-10" db="EMBL/GenBank/DDBJ databases">
        <title>Fifty Aureobasidium pullulans genomes reveal a recombining polyextremotolerant generalist.</title>
        <authorList>
            <person name="Gostincar C."/>
            <person name="Turk M."/>
            <person name="Zajc J."/>
            <person name="Gunde-Cimerman N."/>
        </authorList>
    </citation>
    <scope>NUCLEOTIDE SEQUENCE [LARGE SCALE GENOMIC DNA]</scope>
    <source>
        <strain evidence="2 3">EXF-10751</strain>
    </source>
</reference>
<dbReference type="AlphaFoldDB" id="A0A4S8Z5Z4"/>
<comment type="caution">
    <text evidence="2">The sequence shown here is derived from an EMBL/GenBank/DDBJ whole genome shotgun (WGS) entry which is preliminary data.</text>
</comment>
<accession>A0A4S8Z5Z4</accession>
<proteinExistence type="predicted"/>
<gene>
    <name evidence="2" type="ORF">D6D20_04049</name>
</gene>
<feature type="compositionally biased region" description="Acidic residues" evidence="1">
    <location>
        <begin position="10"/>
        <end position="51"/>
    </location>
</feature>